<keyword evidence="4" id="KW-0328">Glycosyltransferase</keyword>
<protein>
    <submittedName>
        <fullName evidence="4">Glycosyltransferase Gtf1</fullName>
        <ecNumber evidence="4">2.4.1.-</ecNumber>
    </submittedName>
</protein>
<feature type="domain" description="Glycosyl transferase family 1" evidence="2">
    <location>
        <begin position="190"/>
        <end position="347"/>
    </location>
</feature>
<evidence type="ECO:0000256" key="1">
    <source>
        <dbReference type="SAM" id="Phobius"/>
    </source>
</evidence>
<gene>
    <name evidence="4" type="primary">gtf1</name>
    <name evidence="4" type="ORF">PS928_06311</name>
</gene>
<proteinExistence type="predicted"/>
<dbReference type="GO" id="GO:1901135">
    <property type="term" value="P:carbohydrate derivative metabolic process"/>
    <property type="evidence" value="ECO:0007669"/>
    <property type="project" value="UniProtKB-ARBA"/>
</dbReference>
<evidence type="ECO:0000313" key="4">
    <source>
        <dbReference type="EMBL" id="VVQ26011.1"/>
    </source>
</evidence>
<dbReference type="InterPro" id="IPR001296">
    <property type="entry name" value="Glyco_trans_1"/>
</dbReference>
<dbReference type="GO" id="GO:0016757">
    <property type="term" value="F:glycosyltransferase activity"/>
    <property type="evidence" value="ECO:0007669"/>
    <property type="project" value="UniProtKB-KW"/>
</dbReference>
<name>A0A5E7VT33_PSEFL</name>
<dbReference type="EC" id="2.4.1.-" evidence="4"/>
<dbReference type="Pfam" id="PF13439">
    <property type="entry name" value="Glyco_transf_4"/>
    <property type="match status" value="1"/>
</dbReference>
<feature type="domain" description="Glycosyltransferase subfamily 4-like N-terminal" evidence="3">
    <location>
        <begin position="22"/>
        <end position="179"/>
    </location>
</feature>
<dbReference type="SUPFAM" id="SSF53756">
    <property type="entry name" value="UDP-Glycosyltransferase/glycogen phosphorylase"/>
    <property type="match status" value="1"/>
</dbReference>
<keyword evidence="1" id="KW-0472">Membrane</keyword>
<dbReference type="Gene3D" id="3.40.50.2000">
    <property type="entry name" value="Glycogen Phosphorylase B"/>
    <property type="match status" value="2"/>
</dbReference>
<sequence>MSQYLRETPQRITVLLPDLRGGGAERMHVDMAKVWLEQGFAVDFVLLKKQGELLPLLPEAVSVVDLGAKRYRSALFPLLRYLRATKPDVLLAAMWPITVIAIVARWISRQKTRVIVSDHNTLSNSYADRGILHRLFLRLSMRMAYPFADVRIAVSKGVATDLSCLSGLNESCFTVIYNPAAKQNNVPQHEDRPEGLIPDAKILLSVGTLKYQKNHELLIKAFSKIPAHMNTQLCILGEGVLRPQLEELVRISNLEGRVFMPGFCTHPSTYYNAADLFVLSSHYEGFGNVIVEALECGIPVVSTDCPSGPSEILCDGKYGRLVPTGDVDALASAMISALQDTHDHNALKLRALDFSVEKISNEYLNAMFPSNN</sequence>
<reference evidence="4 5" key="1">
    <citation type="submission" date="2019-09" db="EMBL/GenBank/DDBJ databases">
        <authorList>
            <person name="Chandra G."/>
            <person name="Truman W A."/>
        </authorList>
    </citation>
    <scope>NUCLEOTIDE SEQUENCE [LARGE SCALE GENOMIC DNA]</scope>
    <source>
        <strain evidence="4">PS928</strain>
    </source>
</reference>
<evidence type="ECO:0000313" key="5">
    <source>
        <dbReference type="Proteomes" id="UP000381378"/>
    </source>
</evidence>
<dbReference type="CDD" id="cd03811">
    <property type="entry name" value="GT4_GT28_WabH-like"/>
    <property type="match status" value="1"/>
</dbReference>
<evidence type="ECO:0000259" key="2">
    <source>
        <dbReference type="Pfam" id="PF00534"/>
    </source>
</evidence>
<keyword evidence="1" id="KW-1133">Transmembrane helix</keyword>
<dbReference type="Proteomes" id="UP000381378">
    <property type="component" value="Unassembled WGS sequence"/>
</dbReference>
<dbReference type="OrthoDB" id="9792269at2"/>
<dbReference type="EMBL" id="CABVJF010000039">
    <property type="protein sequence ID" value="VVQ26011.1"/>
    <property type="molecule type" value="Genomic_DNA"/>
</dbReference>
<dbReference type="Pfam" id="PF00534">
    <property type="entry name" value="Glycos_transf_1"/>
    <property type="match status" value="1"/>
</dbReference>
<dbReference type="AlphaFoldDB" id="A0A5E7VT33"/>
<keyword evidence="1" id="KW-0812">Transmembrane</keyword>
<evidence type="ECO:0000259" key="3">
    <source>
        <dbReference type="Pfam" id="PF13439"/>
    </source>
</evidence>
<accession>A0A5E7VT33</accession>
<dbReference type="PANTHER" id="PTHR12526:SF630">
    <property type="entry name" value="GLYCOSYLTRANSFERASE"/>
    <property type="match status" value="1"/>
</dbReference>
<dbReference type="PANTHER" id="PTHR12526">
    <property type="entry name" value="GLYCOSYLTRANSFERASE"/>
    <property type="match status" value="1"/>
</dbReference>
<organism evidence="4 5">
    <name type="scientific">Pseudomonas fluorescens</name>
    <dbReference type="NCBI Taxonomy" id="294"/>
    <lineage>
        <taxon>Bacteria</taxon>
        <taxon>Pseudomonadati</taxon>
        <taxon>Pseudomonadota</taxon>
        <taxon>Gammaproteobacteria</taxon>
        <taxon>Pseudomonadales</taxon>
        <taxon>Pseudomonadaceae</taxon>
        <taxon>Pseudomonas</taxon>
    </lineage>
</organism>
<dbReference type="RefSeq" id="WP_150788180.1">
    <property type="nucleotide sequence ID" value="NZ_CABVJF010000039.1"/>
</dbReference>
<dbReference type="InterPro" id="IPR028098">
    <property type="entry name" value="Glyco_trans_4-like_N"/>
</dbReference>
<keyword evidence="4" id="KW-0808">Transferase</keyword>
<feature type="transmembrane region" description="Helical" evidence="1">
    <location>
        <begin position="89"/>
        <end position="107"/>
    </location>
</feature>